<evidence type="ECO:0000313" key="2">
    <source>
        <dbReference type="Proteomes" id="UP000007755"/>
    </source>
</evidence>
<proteinExistence type="predicted"/>
<reference evidence="1" key="1">
    <citation type="submission" date="2011-02" db="EMBL/GenBank/DDBJ databases">
        <title>The genome of the leaf-cutting ant Acromyrmex echinatior suggests key adaptations to social evolution and fungus farming.</title>
        <authorList>
            <person name="Nygaard S."/>
            <person name="Zhang G."/>
        </authorList>
    </citation>
    <scope>NUCLEOTIDE SEQUENCE</scope>
</reference>
<sequence>MNYIYWLYLSTNFNVEFDFVLVIRKFCSSIYICREYIKSQVLICASVNIAHDVQISLCKLHKTLEYRNFCHHQGRSRLCFRDSPVASSSLVTRRFGGWRTGGSHEYVRCPVRQPASMDERCYRRSYESDATRPLRHHHYHRRADIERHMKSCEYARRAATESSIEVQHFGLPILSVSEPSPPDESERVDDYL</sequence>
<name>F4X844_ACREC</name>
<keyword evidence="2" id="KW-1185">Reference proteome</keyword>
<accession>F4X844</accession>
<dbReference type="EMBL" id="GL888912">
    <property type="protein sequence ID" value="EGI57393.1"/>
    <property type="molecule type" value="Genomic_DNA"/>
</dbReference>
<gene>
    <name evidence="1" type="ORF">G5I_14581</name>
</gene>
<dbReference type="Proteomes" id="UP000007755">
    <property type="component" value="Unassembled WGS sequence"/>
</dbReference>
<evidence type="ECO:0000313" key="1">
    <source>
        <dbReference type="EMBL" id="EGI57393.1"/>
    </source>
</evidence>
<protein>
    <submittedName>
        <fullName evidence="1">Uncharacterized protein</fullName>
    </submittedName>
</protein>
<dbReference type="InParanoid" id="F4X844"/>
<dbReference type="AlphaFoldDB" id="F4X844"/>
<dbReference type="OrthoDB" id="9949424at2759"/>
<organism evidence="2">
    <name type="scientific">Acromyrmex echinatior</name>
    <name type="common">Panamanian leafcutter ant</name>
    <name type="synonym">Acromyrmex octospinosus echinatior</name>
    <dbReference type="NCBI Taxonomy" id="103372"/>
    <lineage>
        <taxon>Eukaryota</taxon>
        <taxon>Metazoa</taxon>
        <taxon>Ecdysozoa</taxon>
        <taxon>Arthropoda</taxon>
        <taxon>Hexapoda</taxon>
        <taxon>Insecta</taxon>
        <taxon>Pterygota</taxon>
        <taxon>Neoptera</taxon>
        <taxon>Endopterygota</taxon>
        <taxon>Hymenoptera</taxon>
        <taxon>Apocrita</taxon>
        <taxon>Aculeata</taxon>
        <taxon>Formicoidea</taxon>
        <taxon>Formicidae</taxon>
        <taxon>Myrmicinae</taxon>
        <taxon>Acromyrmex</taxon>
    </lineage>
</organism>